<accession>A0A553P0I1</accession>
<dbReference type="EMBL" id="VCGU01000009">
    <property type="protein sequence ID" value="TRY71193.1"/>
    <property type="molecule type" value="Genomic_DNA"/>
</dbReference>
<name>A0A553P0I1_TIGCA</name>
<dbReference type="Proteomes" id="UP000318571">
    <property type="component" value="Chromosome 9"/>
</dbReference>
<comment type="caution">
    <text evidence="2">The sequence shown here is derived from an EMBL/GenBank/DDBJ whole genome shotgun (WGS) entry which is preliminary data.</text>
</comment>
<dbReference type="AlphaFoldDB" id="A0A553P0I1"/>
<proteinExistence type="predicted"/>
<gene>
    <name evidence="2" type="ORF">TCAL_16458</name>
</gene>
<protein>
    <submittedName>
        <fullName evidence="2">Uncharacterized protein</fullName>
    </submittedName>
</protein>
<feature type="region of interest" description="Disordered" evidence="1">
    <location>
        <begin position="1"/>
        <end position="21"/>
    </location>
</feature>
<evidence type="ECO:0000313" key="3">
    <source>
        <dbReference type="Proteomes" id="UP000318571"/>
    </source>
</evidence>
<sequence length="72" mass="8170">MDEFAGAHFQRSERAVSSTSIELTTHVPASPVVRVERQQRTLTANTSSTNGMRVKRLWEERKVQSVEDETLP</sequence>
<evidence type="ECO:0000313" key="2">
    <source>
        <dbReference type="EMBL" id="TRY71193.1"/>
    </source>
</evidence>
<organism evidence="2 3">
    <name type="scientific">Tigriopus californicus</name>
    <name type="common">Marine copepod</name>
    <dbReference type="NCBI Taxonomy" id="6832"/>
    <lineage>
        <taxon>Eukaryota</taxon>
        <taxon>Metazoa</taxon>
        <taxon>Ecdysozoa</taxon>
        <taxon>Arthropoda</taxon>
        <taxon>Crustacea</taxon>
        <taxon>Multicrustacea</taxon>
        <taxon>Hexanauplia</taxon>
        <taxon>Copepoda</taxon>
        <taxon>Harpacticoida</taxon>
        <taxon>Harpacticidae</taxon>
        <taxon>Tigriopus</taxon>
    </lineage>
</organism>
<reference evidence="2 3" key="1">
    <citation type="journal article" date="2018" name="Nat. Ecol. Evol.">
        <title>Genomic signatures of mitonuclear coevolution across populations of Tigriopus californicus.</title>
        <authorList>
            <person name="Barreto F.S."/>
            <person name="Watson E.T."/>
            <person name="Lima T.G."/>
            <person name="Willett C.S."/>
            <person name="Edmands S."/>
            <person name="Li W."/>
            <person name="Burton R.S."/>
        </authorList>
    </citation>
    <scope>NUCLEOTIDE SEQUENCE [LARGE SCALE GENOMIC DNA]</scope>
    <source>
        <strain evidence="2 3">San Diego</strain>
    </source>
</reference>
<evidence type="ECO:0000256" key="1">
    <source>
        <dbReference type="SAM" id="MobiDB-lite"/>
    </source>
</evidence>
<keyword evidence="3" id="KW-1185">Reference proteome</keyword>